<sequence length="267" mass="28310">MSQHHVRVVGPSGPVAEVWLARPDKKNALTLEMLDRLVEVGRELAAAPGVRAVILAGEGGDFSAGLDTGVLAAMAGKLDAVKAEMLAPPDGSAANRFQLPATIWSEVPAPVIAALDGVCFGAGLQIALGTDFRIARPDSRLSIMEGKWGLIPDMGISQSLPRLVRADRAKELVMTARVLKGAEAQGMGLVTRLSDDPLTEARAFAEALAARSPDALRAAKRLVDRMYQGDAEQELRLEAELQAGLMGSPNQLEAVMANLQNRSPSYQ</sequence>
<accession>A0A239CNG4</accession>
<evidence type="ECO:0000256" key="2">
    <source>
        <dbReference type="ARBA" id="ARBA00005254"/>
    </source>
</evidence>
<comment type="similarity">
    <text evidence="2 6">Belongs to the enoyl-CoA hydratase/isomerase family.</text>
</comment>
<organism evidence="7 8">
    <name type="scientific">Tropicimonas sediminicola</name>
    <dbReference type="NCBI Taxonomy" id="1031541"/>
    <lineage>
        <taxon>Bacteria</taxon>
        <taxon>Pseudomonadati</taxon>
        <taxon>Pseudomonadota</taxon>
        <taxon>Alphaproteobacteria</taxon>
        <taxon>Rhodobacterales</taxon>
        <taxon>Roseobacteraceae</taxon>
        <taxon>Tropicimonas</taxon>
    </lineage>
</organism>
<dbReference type="GO" id="GO:0016853">
    <property type="term" value="F:isomerase activity"/>
    <property type="evidence" value="ECO:0007669"/>
    <property type="project" value="UniProtKB-KW"/>
</dbReference>
<dbReference type="PANTHER" id="PTHR43149">
    <property type="entry name" value="ENOYL-COA HYDRATASE"/>
    <property type="match status" value="1"/>
</dbReference>
<comment type="pathway">
    <text evidence="1">Lipid metabolism; fatty acid beta-oxidation.</text>
</comment>
<dbReference type="PANTHER" id="PTHR43149:SF1">
    <property type="entry name" value="DELTA(3,5)-DELTA(2,4)-DIENOYL-COA ISOMERASE, MITOCHONDRIAL"/>
    <property type="match status" value="1"/>
</dbReference>
<evidence type="ECO:0000313" key="7">
    <source>
        <dbReference type="EMBL" id="SNS21278.1"/>
    </source>
</evidence>
<gene>
    <name evidence="7" type="ORF">SAMN05421757_101370</name>
</gene>
<dbReference type="InterPro" id="IPR014748">
    <property type="entry name" value="Enoyl-CoA_hydra_C"/>
</dbReference>
<dbReference type="Proteomes" id="UP000198426">
    <property type="component" value="Unassembled WGS sequence"/>
</dbReference>
<dbReference type="RefSeq" id="WP_089230836.1">
    <property type="nucleotide sequence ID" value="NZ_FZOY01000001.1"/>
</dbReference>
<dbReference type="GO" id="GO:0006635">
    <property type="term" value="P:fatty acid beta-oxidation"/>
    <property type="evidence" value="ECO:0007669"/>
    <property type="project" value="UniProtKB-UniPathway"/>
</dbReference>
<keyword evidence="3" id="KW-0276">Fatty acid metabolism</keyword>
<protein>
    <submittedName>
        <fullName evidence="7">Enoyl-CoA hydratase/carnithine racemase</fullName>
    </submittedName>
</protein>
<evidence type="ECO:0000313" key="8">
    <source>
        <dbReference type="Proteomes" id="UP000198426"/>
    </source>
</evidence>
<evidence type="ECO:0000256" key="5">
    <source>
        <dbReference type="ARBA" id="ARBA00023235"/>
    </source>
</evidence>
<dbReference type="AlphaFoldDB" id="A0A239CNG4"/>
<dbReference type="Gene3D" id="1.10.12.10">
    <property type="entry name" value="Lyase 2-enoyl-coa Hydratase, Chain A, domain 2"/>
    <property type="match status" value="1"/>
</dbReference>
<dbReference type="InterPro" id="IPR018376">
    <property type="entry name" value="Enoyl-CoA_hyd/isom_CS"/>
</dbReference>
<proteinExistence type="inferred from homology"/>
<dbReference type="Gene3D" id="3.90.226.10">
    <property type="entry name" value="2-enoyl-CoA Hydratase, Chain A, domain 1"/>
    <property type="match status" value="1"/>
</dbReference>
<dbReference type="NCBIfam" id="NF005699">
    <property type="entry name" value="PRK07509.1"/>
    <property type="match status" value="1"/>
</dbReference>
<dbReference type="PROSITE" id="PS00166">
    <property type="entry name" value="ENOYL_COA_HYDRATASE"/>
    <property type="match status" value="1"/>
</dbReference>
<evidence type="ECO:0000256" key="1">
    <source>
        <dbReference type="ARBA" id="ARBA00005005"/>
    </source>
</evidence>
<dbReference type="UniPathway" id="UPA00659"/>
<evidence type="ECO:0000256" key="4">
    <source>
        <dbReference type="ARBA" id="ARBA00023098"/>
    </source>
</evidence>
<dbReference type="CDD" id="cd06558">
    <property type="entry name" value="crotonase-like"/>
    <property type="match status" value="1"/>
</dbReference>
<evidence type="ECO:0000256" key="6">
    <source>
        <dbReference type="RuleBase" id="RU003707"/>
    </source>
</evidence>
<evidence type="ECO:0000256" key="3">
    <source>
        <dbReference type="ARBA" id="ARBA00022832"/>
    </source>
</evidence>
<keyword evidence="8" id="KW-1185">Reference proteome</keyword>
<dbReference type="InterPro" id="IPR045002">
    <property type="entry name" value="Ech1-like"/>
</dbReference>
<dbReference type="Pfam" id="PF00378">
    <property type="entry name" value="ECH_1"/>
    <property type="match status" value="1"/>
</dbReference>
<reference evidence="7 8" key="1">
    <citation type="submission" date="2017-06" db="EMBL/GenBank/DDBJ databases">
        <authorList>
            <person name="Kim H.J."/>
            <person name="Triplett B.A."/>
        </authorList>
    </citation>
    <scope>NUCLEOTIDE SEQUENCE [LARGE SCALE GENOMIC DNA]</scope>
    <source>
        <strain evidence="7 8">DSM 29339</strain>
    </source>
</reference>
<dbReference type="InterPro" id="IPR001753">
    <property type="entry name" value="Enoyl-CoA_hydra/iso"/>
</dbReference>
<dbReference type="SUPFAM" id="SSF52096">
    <property type="entry name" value="ClpP/crotonase"/>
    <property type="match status" value="1"/>
</dbReference>
<keyword evidence="5" id="KW-0413">Isomerase</keyword>
<dbReference type="OrthoDB" id="9781757at2"/>
<dbReference type="EMBL" id="FZOY01000001">
    <property type="protein sequence ID" value="SNS21278.1"/>
    <property type="molecule type" value="Genomic_DNA"/>
</dbReference>
<dbReference type="InterPro" id="IPR029045">
    <property type="entry name" value="ClpP/crotonase-like_dom_sf"/>
</dbReference>
<keyword evidence="4" id="KW-0443">Lipid metabolism</keyword>
<name>A0A239CNG4_9RHOB</name>